<dbReference type="Gene3D" id="2.40.50.140">
    <property type="entry name" value="Nucleic acid-binding proteins"/>
    <property type="match status" value="3"/>
</dbReference>
<gene>
    <name evidence="7" type="primary">LOC115213238</name>
</gene>
<keyword evidence="2" id="KW-0469">Meiosis</keyword>
<dbReference type="CDD" id="cd04475">
    <property type="entry name" value="RPA1_DBD_B"/>
    <property type="match status" value="1"/>
</dbReference>
<dbReference type="SUPFAM" id="SSF50249">
    <property type="entry name" value="Nucleic acid-binding proteins"/>
    <property type="match status" value="3"/>
</dbReference>
<feature type="domain" description="MEIOB-like N-terminal" evidence="5">
    <location>
        <begin position="42"/>
        <end position="172"/>
    </location>
</feature>
<evidence type="ECO:0000313" key="7">
    <source>
        <dbReference type="RefSeq" id="XP_036359811.1"/>
    </source>
</evidence>
<dbReference type="KEGG" id="osn:115213238"/>
<sequence>MWAGRFNDMVPQDNMKNTSFQQKNRNYHQNDLAVKETKQPLSVIQSLQPGFTTNLIGVVLKKESPRCVISKKSPYKERYCLGFTIRDSLDWFMNATCWGEKPAVFYLSECFRIGEVIEIKNAMVMAATSFDEKFRPWTSSPLSLNISDAGNIIIYTGPDREQYLCYSHLPTKIYRDYYTLEDININGQSLHGEHVNLLVAVKKVNEVRNIKTKTGKQMKQCEVKLFDETCSTFTLMLWDDQLINNALSWLSNQTVLFINDVKVVFDEYKNYMVSTASSKTIITINPEIEEAQHLYVYAENHQDIEEIEDDVNNIPDPSSITDVYTVKEINDLLKVPSGQDIFGYSYSFISWFNVDATNKNYIQFYCPDCMFPMSAESPICLNSNCESTYDNMKSPLIKFYLTISFSDCTDTIRKCFVNNDLVENLLNISAAQFVQLSENRKTELKWKVLFERFKIYFKIQRQQESNCQPHRIKVLHCVPVDLQELVTYYQHKK</sequence>
<dbReference type="Pfam" id="PF16900">
    <property type="entry name" value="REPA_OB_2"/>
    <property type="match status" value="1"/>
</dbReference>
<comment type="similarity">
    <text evidence="3">Belongs to the MEIOB family.</text>
</comment>
<evidence type="ECO:0000256" key="3">
    <source>
        <dbReference type="ARBA" id="ARBA00038329"/>
    </source>
</evidence>
<accession>A0A7E6EVZ7</accession>
<keyword evidence="1" id="KW-0238">DNA-binding</keyword>
<dbReference type="FunFam" id="2.40.50.140:FF:000171">
    <property type="entry name" value="meiosis-specific with OB domain-containing protein isoform X1"/>
    <property type="match status" value="1"/>
</dbReference>
<reference evidence="7" key="1">
    <citation type="submission" date="2025-08" db="UniProtKB">
        <authorList>
            <consortium name="RefSeq"/>
        </authorList>
    </citation>
    <scope>IDENTIFICATION</scope>
</reference>
<name>A0A7E6EVZ7_9MOLL</name>
<dbReference type="GO" id="GO:0008310">
    <property type="term" value="F:single-stranded DNA 3'-5' DNA exonuclease activity"/>
    <property type="evidence" value="ECO:0007669"/>
    <property type="project" value="TreeGrafter"/>
</dbReference>
<evidence type="ECO:0000313" key="6">
    <source>
        <dbReference type="Proteomes" id="UP000515154"/>
    </source>
</evidence>
<dbReference type="PANTHER" id="PTHR21166:SF2">
    <property type="entry name" value="CELL DIVISION CONTROL PROTEIN 24 OB DOMAIN-CONTAINING PROTEIN-RELATED"/>
    <property type="match status" value="1"/>
</dbReference>
<dbReference type="PANTHER" id="PTHR21166">
    <property type="entry name" value="CELL DIVISION CONTROL PROTEIN 24 OB DOMAIN-CONTAINING PROTEIN-RELATED"/>
    <property type="match status" value="1"/>
</dbReference>
<evidence type="ECO:0000256" key="1">
    <source>
        <dbReference type="ARBA" id="ARBA00023125"/>
    </source>
</evidence>
<dbReference type="GO" id="GO:0003697">
    <property type="term" value="F:single-stranded DNA binding"/>
    <property type="evidence" value="ECO:0007669"/>
    <property type="project" value="TreeGrafter"/>
</dbReference>
<dbReference type="GO" id="GO:0000712">
    <property type="term" value="P:resolution of meiotic recombination intermediates"/>
    <property type="evidence" value="ECO:0007669"/>
    <property type="project" value="TreeGrafter"/>
</dbReference>
<dbReference type="Proteomes" id="UP000515154">
    <property type="component" value="Linkage group LG6"/>
</dbReference>
<evidence type="ECO:0000259" key="5">
    <source>
        <dbReference type="Pfam" id="PF24903"/>
    </source>
</evidence>
<dbReference type="InterPro" id="IPR031657">
    <property type="entry name" value="REPA_OB_2"/>
</dbReference>
<dbReference type="InterPro" id="IPR052469">
    <property type="entry name" value="MEIOB"/>
</dbReference>
<evidence type="ECO:0000256" key="2">
    <source>
        <dbReference type="ARBA" id="ARBA00023254"/>
    </source>
</evidence>
<organism evidence="6 7">
    <name type="scientific">Octopus sinensis</name>
    <name type="common">East Asian common octopus</name>
    <dbReference type="NCBI Taxonomy" id="2607531"/>
    <lineage>
        <taxon>Eukaryota</taxon>
        <taxon>Metazoa</taxon>
        <taxon>Spiralia</taxon>
        <taxon>Lophotrochozoa</taxon>
        <taxon>Mollusca</taxon>
        <taxon>Cephalopoda</taxon>
        <taxon>Coleoidea</taxon>
        <taxon>Octopodiformes</taxon>
        <taxon>Octopoda</taxon>
        <taxon>Incirrata</taxon>
        <taxon>Octopodidae</taxon>
        <taxon>Octopus</taxon>
    </lineage>
</organism>
<dbReference type="InterPro" id="IPR056880">
    <property type="entry name" value="OB_MEIOB_N"/>
</dbReference>
<dbReference type="RefSeq" id="XP_036359811.1">
    <property type="nucleotide sequence ID" value="XM_036503918.1"/>
</dbReference>
<dbReference type="InterPro" id="IPR012340">
    <property type="entry name" value="NA-bd_OB-fold"/>
</dbReference>
<keyword evidence="6" id="KW-1185">Reference proteome</keyword>
<proteinExistence type="inferred from homology"/>
<evidence type="ECO:0000259" key="4">
    <source>
        <dbReference type="Pfam" id="PF16900"/>
    </source>
</evidence>
<feature type="domain" description="Replication protein A OB" evidence="4">
    <location>
        <begin position="193"/>
        <end position="282"/>
    </location>
</feature>
<dbReference type="AlphaFoldDB" id="A0A7E6EVZ7"/>
<protein>
    <submittedName>
        <fullName evidence="7">Meiosis-specific with OB domain-containing protein-like</fullName>
    </submittedName>
</protein>
<dbReference type="Pfam" id="PF24903">
    <property type="entry name" value="OB_MEIOB_N"/>
    <property type="match status" value="1"/>
</dbReference>